<evidence type="ECO:0000313" key="3">
    <source>
        <dbReference type="Proteomes" id="UP001139721"/>
    </source>
</evidence>
<keyword evidence="1" id="KW-1133">Transmembrane helix</keyword>
<dbReference type="EMBL" id="JAJKBJ010000004">
    <property type="protein sequence ID" value="MCL9683521.1"/>
    <property type="molecule type" value="Genomic_DNA"/>
</dbReference>
<protein>
    <submittedName>
        <fullName evidence="2">Uncharacterized protein</fullName>
    </submittedName>
</protein>
<accession>A0A9X2CZC3</accession>
<reference evidence="2" key="1">
    <citation type="submission" date="2021-11" db="EMBL/GenBank/DDBJ databases">
        <title>Legionella maioricencis sp. nov., a new species isolated from hot water samples in Mallorca.</title>
        <authorList>
            <person name="Crespi S."/>
            <person name="Drasar V."/>
            <person name="Salva-Serra F."/>
            <person name="Jaen-Luchoro D."/>
            <person name="Pineiro-Iglesias B."/>
            <person name="Aliaga F."/>
            <person name="Fernandez-Juarez V."/>
            <person name="Coll G."/>
            <person name="Moore E.R.B."/>
            <person name="Bennasar-Figueras A."/>
        </authorList>
    </citation>
    <scope>NUCLEOTIDE SEQUENCE</scope>
    <source>
        <strain evidence="2">HCPI-6</strain>
    </source>
</reference>
<sequence length="154" mass="18130">MVTITTFILGIISGYILNITAMKISFKQRTIDYKIKVYDSLIINWIQIRNHLIHFEQNGQSSGVNKWSELDRMYGQSQTYIGEAFLVSDNQQLLMDINDFNERFIRNNLSNLSESEINTHLDKHKEEGLRLISRMKDDVHQSTRFIPFRVSVTW</sequence>
<organism evidence="2 3">
    <name type="scientific">Legionella maioricensis</name>
    <dbReference type="NCBI Taxonomy" id="2896528"/>
    <lineage>
        <taxon>Bacteria</taxon>
        <taxon>Pseudomonadati</taxon>
        <taxon>Pseudomonadota</taxon>
        <taxon>Gammaproteobacteria</taxon>
        <taxon>Legionellales</taxon>
        <taxon>Legionellaceae</taxon>
        <taxon>Legionella</taxon>
    </lineage>
</organism>
<dbReference type="Proteomes" id="UP001139721">
    <property type="component" value="Unassembled WGS sequence"/>
</dbReference>
<gene>
    <name evidence="2" type="ORF">LOX96_05415</name>
</gene>
<keyword evidence="1" id="KW-0472">Membrane</keyword>
<keyword evidence="1" id="KW-0812">Transmembrane</keyword>
<name>A0A9X2CZC3_9GAMM</name>
<keyword evidence="3" id="KW-1185">Reference proteome</keyword>
<proteinExistence type="predicted"/>
<dbReference type="AlphaFoldDB" id="A0A9X2CZC3"/>
<feature type="transmembrane region" description="Helical" evidence="1">
    <location>
        <begin position="6"/>
        <end position="26"/>
    </location>
</feature>
<dbReference type="RefSeq" id="WP_250421026.1">
    <property type="nucleotide sequence ID" value="NZ_JAJKBJ010000004.1"/>
</dbReference>
<evidence type="ECO:0000313" key="2">
    <source>
        <dbReference type="EMBL" id="MCL9683521.1"/>
    </source>
</evidence>
<comment type="caution">
    <text evidence="2">The sequence shown here is derived from an EMBL/GenBank/DDBJ whole genome shotgun (WGS) entry which is preliminary data.</text>
</comment>
<evidence type="ECO:0000256" key="1">
    <source>
        <dbReference type="SAM" id="Phobius"/>
    </source>
</evidence>